<dbReference type="RefSeq" id="XP_001219187.1">
    <property type="nucleotide sequence ID" value="XM_001219186.1"/>
</dbReference>
<keyword evidence="3" id="KW-1185">Reference proteome</keyword>
<dbReference type="EMBL" id="AL929603">
    <property type="protein sequence ID" value="CAJ16702.1"/>
    <property type="molecule type" value="Genomic_DNA"/>
</dbReference>
<dbReference type="PaxDb" id="5691-CAJ16702"/>
<keyword evidence="1" id="KW-1133">Transmembrane helix</keyword>
<dbReference type="GeneID" id="4357564"/>
<dbReference type="AlphaFoldDB" id="Q4GY84"/>
<reference evidence="3" key="2">
    <citation type="journal article" date="2005" name="Science">
        <title>The genome of the African trypanosome Trypanosoma brucei.</title>
        <authorList>
            <person name="Berriman M."/>
            <person name="Ghedin E."/>
            <person name="Hertz-Fowler C."/>
            <person name="Blandin G."/>
            <person name="Renauld H."/>
            <person name="Bartholomeu D.C."/>
            <person name="Lennard N.J."/>
            <person name="Caler E."/>
            <person name="Hamlin N.E."/>
            <person name="Haas B."/>
            <person name="Bohme U."/>
            <person name="Hannick L."/>
            <person name="Aslett M.A."/>
            <person name="Shallom J."/>
            <person name="Marcello L."/>
            <person name="Hou L."/>
            <person name="Wickstead B."/>
            <person name="Alsmark U.C."/>
            <person name="Arrowsmith C."/>
            <person name="Atkin R.J."/>
            <person name="Barron A.J."/>
            <person name="Bringaud F."/>
            <person name="Brooks K."/>
            <person name="Carrington M."/>
            <person name="Cherevach I."/>
            <person name="Chillingworth T.J."/>
            <person name="Churcher C."/>
            <person name="Clark L.N."/>
            <person name="Corton C.H."/>
            <person name="Cronin A."/>
            <person name="Davies R.M."/>
            <person name="Doggett J."/>
            <person name="Djikeng A."/>
            <person name="Feldblyum T."/>
            <person name="Field M.C."/>
            <person name="Fraser A."/>
            <person name="Goodhead I."/>
            <person name="Hance Z."/>
            <person name="Harper D."/>
            <person name="Harris B.R."/>
            <person name="Hauser H."/>
            <person name="Hostetler J."/>
            <person name="Ivens A."/>
            <person name="Jagels K."/>
            <person name="Johnson D."/>
            <person name="Johnson J."/>
            <person name="Jones K."/>
            <person name="Kerhornou A.X."/>
            <person name="Koo H."/>
            <person name="Larke N."/>
            <person name="Landfear S."/>
            <person name="Larkin C."/>
            <person name="Leech V."/>
            <person name="Line A."/>
            <person name="Lord A."/>
            <person name="Macleod A."/>
            <person name="Mooney P.J."/>
            <person name="Moule S."/>
            <person name="Martin D.M."/>
            <person name="Morgan G.W."/>
            <person name="Mungall K."/>
            <person name="Norbertczak H."/>
            <person name="Ormond D."/>
            <person name="Pai G."/>
            <person name="Peacock C.S."/>
            <person name="Peterson J."/>
            <person name="Quail M.A."/>
            <person name="Rabbinowitsch E."/>
            <person name="Rajandream M.A."/>
            <person name="Reitter C."/>
            <person name="Salzberg S.L."/>
            <person name="Sanders M."/>
            <person name="Schobel S."/>
            <person name="Sharp S."/>
            <person name="Simmonds M."/>
            <person name="Simpson A.J."/>
            <person name="Tallon L."/>
            <person name="Turner C.M."/>
            <person name="Tait A."/>
            <person name="Tivey A.R."/>
            <person name="Van Aken S."/>
            <person name="Walker D."/>
            <person name="Wanless D."/>
            <person name="Wang S."/>
            <person name="White B."/>
            <person name="White O."/>
            <person name="Whitehead S."/>
            <person name="Woodward J."/>
            <person name="Wortman J."/>
            <person name="Adams M.D."/>
            <person name="Embley T.M."/>
            <person name="Gull K."/>
            <person name="Ullu E."/>
            <person name="Barry J.D."/>
            <person name="Fairlamb A.H."/>
            <person name="Opperdoes F."/>
            <person name="Barrell B.G."/>
            <person name="Donelson J.E."/>
            <person name="Hall N."/>
            <person name="Fraser C.M."/>
            <person name="Melville S.E."/>
            <person name="El-Sayed N.M."/>
        </authorList>
    </citation>
    <scope>NUCLEOTIDE SEQUENCE [LARGE SCALE GENOMIC DNA]</scope>
    <source>
        <strain evidence="3">927/4 GUTat10.1</strain>
    </source>
</reference>
<name>Q4GY84_TRYB2</name>
<keyword evidence="1" id="KW-0472">Membrane</keyword>
<dbReference type="InParanoid" id="Q4GY84"/>
<evidence type="ECO:0000256" key="1">
    <source>
        <dbReference type="SAM" id="Phobius"/>
    </source>
</evidence>
<accession>Q4GY84</accession>
<proteinExistence type="predicted"/>
<dbReference type="Proteomes" id="UP000008524">
    <property type="component" value="Chromosome 1"/>
</dbReference>
<reference evidence="2 3" key="1">
    <citation type="journal article" date="2003" name="Nucleic Acids Res.">
        <title>The DNA sequence of chromosome I of an African trypanosome: gene content, chromosome organisation, recombination and polymorphism.</title>
        <authorList>
            <person name="Hall N."/>
            <person name="Berriman M."/>
            <person name="Lennard N.J."/>
            <person name="Harris B.R."/>
            <person name="Hertz-Fowler C."/>
            <person name="Bart-Delabesse E.N."/>
            <person name="Gerrare C.S."/>
            <person name="Atkin R.J."/>
            <person name="Barron A.J."/>
            <person name="Bowman S."/>
            <person name="Bray-Allen S.P."/>
            <person name="Bringaud F."/>
            <person name="Clark L.N."/>
            <person name="Corton C.H."/>
            <person name="Cronin A."/>
            <person name="Davies R."/>
            <person name="Doggett J."/>
            <person name="Fraser A."/>
            <person name="Gruter E."/>
            <person name="Hall S."/>
            <person name="Harper A.D."/>
            <person name="Kay M.P."/>
            <person name="Leech V."/>
            <person name="Mayes R."/>
            <person name="Price C."/>
            <person name="Quail M.A."/>
            <person name="Rabbinowitch E."/>
            <person name="Reitter C."/>
            <person name="Rutherford K."/>
            <person name="Sasse J."/>
            <person name="Sharp S."/>
            <person name="Shownkeen R."/>
            <person name="Macleod A."/>
            <person name="Taylor S."/>
            <person name="Tweedie A."/>
            <person name="Turner C.M.R."/>
            <person name="Tait A."/>
            <person name="Gull K."/>
            <person name="Barrell B."/>
            <person name="Melville S.E."/>
        </authorList>
    </citation>
    <scope>NUCLEOTIDE SEQUENCE [LARGE SCALE GENOMIC DNA]</scope>
    <source>
        <strain evidence="2 3">927/4 GUTat10.1</strain>
    </source>
</reference>
<keyword evidence="1" id="KW-0812">Transmembrane</keyword>
<protein>
    <submittedName>
        <fullName evidence="2">Uncharacterized protein</fullName>
    </submittedName>
</protein>
<sequence length="74" mass="7999">MATVSPLPPTASAVSAVVYEGRPFALFLGCATFFFFSVSPSLRGRFQLHLQPVPTGGAFGSIILFSQRLFVFSR</sequence>
<dbReference type="KEGG" id="tbr:TB927.1.4960"/>
<gene>
    <name evidence="2" type="ORF">TB927.1.4960</name>
</gene>
<evidence type="ECO:0000313" key="2">
    <source>
        <dbReference type="EMBL" id="CAJ16702.1"/>
    </source>
</evidence>
<organism evidence="2 3">
    <name type="scientific">Trypanosoma brucei brucei (strain 927/4 GUTat10.1)</name>
    <dbReference type="NCBI Taxonomy" id="185431"/>
    <lineage>
        <taxon>Eukaryota</taxon>
        <taxon>Discoba</taxon>
        <taxon>Euglenozoa</taxon>
        <taxon>Kinetoplastea</taxon>
        <taxon>Metakinetoplastina</taxon>
        <taxon>Trypanosomatida</taxon>
        <taxon>Trypanosomatidae</taxon>
        <taxon>Trypanosoma</taxon>
    </lineage>
</organism>
<evidence type="ECO:0000313" key="3">
    <source>
        <dbReference type="Proteomes" id="UP000008524"/>
    </source>
</evidence>
<feature type="transmembrane region" description="Helical" evidence="1">
    <location>
        <begin position="24"/>
        <end position="42"/>
    </location>
</feature>